<evidence type="ECO:0000256" key="1">
    <source>
        <dbReference type="ARBA" id="ARBA00022741"/>
    </source>
</evidence>
<dbReference type="PANTHER" id="PTHR45626">
    <property type="entry name" value="TRANSCRIPTION TERMINATION FACTOR 2-RELATED"/>
    <property type="match status" value="1"/>
</dbReference>
<organism evidence="4 5">
    <name type="scientific">Coccidioides immitis H538.4</name>
    <dbReference type="NCBI Taxonomy" id="396776"/>
    <lineage>
        <taxon>Eukaryota</taxon>
        <taxon>Fungi</taxon>
        <taxon>Dikarya</taxon>
        <taxon>Ascomycota</taxon>
        <taxon>Pezizomycotina</taxon>
        <taxon>Eurotiomycetes</taxon>
        <taxon>Eurotiomycetidae</taxon>
        <taxon>Onygenales</taxon>
        <taxon>Onygenaceae</taxon>
        <taxon>Coccidioides</taxon>
    </lineage>
</organism>
<dbReference type="GO" id="GO:0005737">
    <property type="term" value="C:cytoplasm"/>
    <property type="evidence" value="ECO:0007669"/>
    <property type="project" value="TreeGrafter"/>
</dbReference>
<evidence type="ECO:0000256" key="2">
    <source>
        <dbReference type="ARBA" id="ARBA00022801"/>
    </source>
</evidence>
<dbReference type="GO" id="GO:0005634">
    <property type="term" value="C:nucleus"/>
    <property type="evidence" value="ECO:0007669"/>
    <property type="project" value="TreeGrafter"/>
</dbReference>
<accession>A0A0J8S0J7</accession>
<dbReference type="GO" id="GO:0016787">
    <property type="term" value="F:hydrolase activity"/>
    <property type="evidence" value="ECO:0007669"/>
    <property type="project" value="UniProtKB-KW"/>
</dbReference>
<keyword evidence="1" id="KW-0547">Nucleotide-binding</keyword>
<dbReference type="GO" id="GO:0008094">
    <property type="term" value="F:ATP-dependent activity, acting on DNA"/>
    <property type="evidence" value="ECO:0007669"/>
    <property type="project" value="TreeGrafter"/>
</dbReference>
<reference evidence="5" key="1">
    <citation type="journal article" date="2010" name="Genome Res.">
        <title>Population genomic sequencing of Coccidioides fungi reveals recent hybridization and transposon control.</title>
        <authorList>
            <person name="Neafsey D.E."/>
            <person name="Barker B.M."/>
            <person name="Sharpton T.J."/>
            <person name="Stajich J.E."/>
            <person name="Park D.J."/>
            <person name="Whiston E."/>
            <person name="Hung C.-Y."/>
            <person name="McMahan C."/>
            <person name="White J."/>
            <person name="Sykes S."/>
            <person name="Heiman D."/>
            <person name="Young S."/>
            <person name="Zeng Q."/>
            <person name="Abouelleil A."/>
            <person name="Aftuck L."/>
            <person name="Bessette D."/>
            <person name="Brown A."/>
            <person name="FitzGerald M."/>
            <person name="Lui A."/>
            <person name="Macdonald J.P."/>
            <person name="Priest M."/>
            <person name="Orbach M.J."/>
            <person name="Galgiani J.N."/>
            <person name="Kirkland T.N."/>
            <person name="Cole G.T."/>
            <person name="Birren B.W."/>
            <person name="Henn M.R."/>
            <person name="Taylor J.W."/>
            <person name="Rounsley S.D."/>
        </authorList>
    </citation>
    <scope>NUCLEOTIDE SEQUENCE [LARGE SCALE GENOMIC DNA]</scope>
    <source>
        <strain evidence="5">H538.4</strain>
    </source>
</reference>
<dbReference type="PANTHER" id="PTHR45626:SF16">
    <property type="entry name" value="ATP-DEPENDENT HELICASE ULS1"/>
    <property type="match status" value="1"/>
</dbReference>
<evidence type="ECO:0000313" key="5">
    <source>
        <dbReference type="Proteomes" id="UP000054563"/>
    </source>
</evidence>
<evidence type="ECO:0008006" key="6">
    <source>
        <dbReference type="Google" id="ProtNLM"/>
    </source>
</evidence>
<dbReference type="AlphaFoldDB" id="A0A0J8S0J7"/>
<evidence type="ECO:0000256" key="3">
    <source>
        <dbReference type="ARBA" id="ARBA00022840"/>
    </source>
</evidence>
<dbReference type="InterPro" id="IPR027417">
    <property type="entry name" value="P-loop_NTPase"/>
</dbReference>
<dbReference type="Gene3D" id="3.40.50.300">
    <property type="entry name" value="P-loop containing nucleotide triphosphate hydrolases"/>
    <property type="match status" value="1"/>
</dbReference>
<name>A0A0J8S0J7_COCIT</name>
<evidence type="ECO:0000313" key="4">
    <source>
        <dbReference type="EMBL" id="KMU90925.1"/>
    </source>
</evidence>
<dbReference type="STRING" id="396776.A0A0J8S0J7"/>
<dbReference type="EMBL" id="DS017027">
    <property type="protein sequence ID" value="KMU90925.1"/>
    <property type="molecule type" value="Genomic_DNA"/>
</dbReference>
<dbReference type="VEuPathDB" id="FungiDB:CIHG_08581"/>
<protein>
    <recommendedName>
        <fullName evidence="6">Helicase C-terminal domain-containing protein</fullName>
    </recommendedName>
</protein>
<proteinExistence type="predicted"/>
<keyword evidence="2" id="KW-0378">Hydrolase</keyword>
<dbReference type="SUPFAM" id="SSF52540">
    <property type="entry name" value="P-loop containing nucleoside triphosphate hydrolases"/>
    <property type="match status" value="1"/>
</dbReference>
<keyword evidence="3" id="KW-0067">ATP-binding</keyword>
<dbReference type="Proteomes" id="UP000054563">
    <property type="component" value="Unassembled WGS sequence"/>
</dbReference>
<dbReference type="GO" id="GO:0000724">
    <property type="term" value="P:double-strand break repair via homologous recombination"/>
    <property type="evidence" value="ECO:0007669"/>
    <property type="project" value="TreeGrafter"/>
</dbReference>
<dbReference type="InterPro" id="IPR050628">
    <property type="entry name" value="SNF2_RAD54_helicase_TF"/>
</dbReference>
<dbReference type="GO" id="GO:0005524">
    <property type="term" value="F:ATP binding"/>
    <property type="evidence" value="ECO:0007669"/>
    <property type="project" value="UniProtKB-KW"/>
</dbReference>
<sequence length="119" mass="13903">MSLSANERARFRHETANNARSLKRAMLAELVRLSVISRSLWNPYIEEQAIDRAHRIGQIRPVMVHRILVRDTVEDRILELQEKKRELIENALDERASQNLGRLGTRELAFLFGISSRRQ</sequence>
<gene>
    <name evidence="4" type="ORF">CIHG_08581</name>
</gene>